<feature type="region of interest" description="Disordered" evidence="1">
    <location>
        <begin position="58"/>
        <end position="77"/>
    </location>
</feature>
<gene>
    <name evidence="2" type="ORF">AYBTSS11_LOCUS26646</name>
</gene>
<feature type="compositionally biased region" description="Basic and acidic residues" evidence="1">
    <location>
        <begin position="59"/>
        <end position="77"/>
    </location>
</feature>
<dbReference type="Proteomes" id="UP001189624">
    <property type="component" value="Chromosome 9"/>
</dbReference>
<dbReference type="Gramene" id="rna-AYBTSS11_LOCUS26646">
    <property type="protein sequence ID" value="CAJ1974566.1"/>
    <property type="gene ID" value="gene-AYBTSS11_LOCUS26646"/>
</dbReference>
<organism evidence="2 3">
    <name type="scientific">Sphenostylis stenocarpa</name>
    <dbReference type="NCBI Taxonomy" id="92480"/>
    <lineage>
        <taxon>Eukaryota</taxon>
        <taxon>Viridiplantae</taxon>
        <taxon>Streptophyta</taxon>
        <taxon>Embryophyta</taxon>
        <taxon>Tracheophyta</taxon>
        <taxon>Spermatophyta</taxon>
        <taxon>Magnoliopsida</taxon>
        <taxon>eudicotyledons</taxon>
        <taxon>Gunneridae</taxon>
        <taxon>Pentapetalae</taxon>
        <taxon>rosids</taxon>
        <taxon>fabids</taxon>
        <taxon>Fabales</taxon>
        <taxon>Fabaceae</taxon>
        <taxon>Papilionoideae</taxon>
        <taxon>50 kb inversion clade</taxon>
        <taxon>NPAAA clade</taxon>
        <taxon>indigoferoid/millettioid clade</taxon>
        <taxon>Phaseoleae</taxon>
        <taxon>Sphenostylis</taxon>
    </lineage>
</organism>
<evidence type="ECO:0000313" key="2">
    <source>
        <dbReference type="EMBL" id="CAJ1974566.1"/>
    </source>
</evidence>
<protein>
    <submittedName>
        <fullName evidence="2">Uncharacterized protein</fullName>
    </submittedName>
</protein>
<proteinExistence type="predicted"/>
<name>A0AA86TDS1_9FABA</name>
<sequence>MEHRLALSYGGRKLKQALALPGEEMGAALEEFFFFTLDRNGKGERADVDIPVSAFGTGRSEKSILDGDHDNYNGDSQ</sequence>
<evidence type="ECO:0000256" key="1">
    <source>
        <dbReference type="SAM" id="MobiDB-lite"/>
    </source>
</evidence>
<keyword evidence="3" id="KW-1185">Reference proteome</keyword>
<dbReference type="AlphaFoldDB" id="A0AA86TDS1"/>
<dbReference type="EMBL" id="OY731406">
    <property type="protein sequence ID" value="CAJ1974566.1"/>
    <property type="molecule type" value="Genomic_DNA"/>
</dbReference>
<accession>A0AA86TDS1</accession>
<reference evidence="2" key="1">
    <citation type="submission" date="2023-10" db="EMBL/GenBank/DDBJ databases">
        <authorList>
            <person name="Domelevo Entfellner J.-B."/>
        </authorList>
    </citation>
    <scope>NUCLEOTIDE SEQUENCE</scope>
</reference>
<evidence type="ECO:0000313" key="3">
    <source>
        <dbReference type="Proteomes" id="UP001189624"/>
    </source>
</evidence>